<reference evidence="3" key="1">
    <citation type="submission" date="2017-08" db="EMBL/GenBank/DDBJ databases">
        <title>Direct submision.</title>
        <authorList>
            <person name="Kim S.-J."/>
            <person name="Rhee S.-K."/>
        </authorList>
    </citation>
    <scope>NUCLEOTIDE SEQUENCE [LARGE SCALE GENOMIC DNA]</scope>
    <source>
        <strain evidence="3">GI5</strain>
    </source>
</reference>
<dbReference type="PROSITE" id="PS51186">
    <property type="entry name" value="GNAT"/>
    <property type="match status" value="1"/>
</dbReference>
<dbReference type="SUPFAM" id="SSF55729">
    <property type="entry name" value="Acyl-CoA N-acyltransferases (Nat)"/>
    <property type="match status" value="1"/>
</dbReference>
<dbReference type="InterPro" id="IPR006464">
    <property type="entry name" value="AcTrfase_RimI/Ard1"/>
</dbReference>
<dbReference type="InterPro" id="IPR016181">
    <property type="entry name" value="Acyl_CoA_acyltransferase"/>
</dbReference>
<protein>
    <submittedName>
        <fullName evidence="2">Ribosomal-protein-alanine N-acetyltransferase</fullName>
    </submittedName>
</protein>
<keyword evidence="3" id="KW-1185">Reference proteome</keyword>
<proteinExistence type="predicted"/>
<dbReference type="CDD" id="cd04301">
    <property type="entry name" value="NAT_SF"/>
    <property type="match status" value="1"/>
</dbReference>
<dbReference type="NCBIfam" id="TIGR01575">
    <property type="entry name" value="rimI"/>
    <property type="match status" value="1"/>
</dbReference>
<evidence type="ECO:0000259" key="1">
    <source>
        <dbReference type="PROSITE" id="PS51186"/>
    </source>
</evidence>
<accession>A0A2K9LQC8</accession>
<dbReference type="Gene3D" id="3.40.630.30">
    <property type="match status" value="1"/>
</dbReference>
<evidence type="ECO:0000313" key="3">
    <source>
        <dbReference type="Proteomes" id="UP000235116"/>
    </source>
</evidence>
<sequence length="378" mass="43717">MTKPAVLYRKATLQDLDALVQLEQRCFDSDRMSRRSFKHQLHHDHNLLLVAEQQQQVIAYVLVFLRQGTSLARLYSIAVSPDAHGMGVGLGLLVEAEEVSAEQGRMFMRLEVRKDNEPAIRLYERMGYRQFGLYTDYYEDHADALRFQKRIIPHERVEEHRAEPSERVAYYAQTTDFTCGAASLLMAMKDLREDTVCDQRNELQIWREATTIFMTSGHGGCGPHGLAYAASIRGFEVEVFVSHTGPLFTEGVRNESKKQVLEMVHEDFNEKLKERNVPVHREILPLTRLQQMLDSNAMPLVLISTYRFDRKKAPHWVLLVDMDEDFVYINDPDIDENEQSSQLDKHYLPIPRASFEMMLHFGQNRLRCAVVVTASRNL</sequence>
<dbReference type="PANTHER" id="PTHR43072">
    <property type="entry name" value="N-ACETYLTRANSFERASE"/>
    <property type="match status" value="1"/>
</dbReference>
<dbReference type="RefSeq" id="WP_101895060.1">
    <property type="nucleotide sequence ID" value="NZ_CP022684.1"/>
</dbReference>
<dbReference type="KEGG" id="kak:Kalk_15195"/>
<dbReference type="Pfam" id="PF11814">
    <property type="entry name" value="DUF3335"/>
    <property type="match status" value="1"/>
</dbReference>
<organism evidence="2 3">
    <name type="scientific">Ketobacter alkanivorans</name>
    <dbReference type="NCBI Taxonomy" id="1917421"/>
    <lineage>
        <taxon>Bacteria</taxon>
        <taxon>Pseudomonadati</taxon>
        <taxon>Pseudomonadota</taxon>
        <taxon>Gammaproteobacteria</taxon>
        <taxon>Pseudomonadales</taxon>
        <taxon>Ketobacteraceae</taxon>
        <taxon>Ketobacter</taxon>
    </lineage>
</organism>
<keyword evidence="2" id="KW-0808">Transferase</keyword>
<dbReference type="OrthoDB" id="27442at2"/>
<dbReference type="InterPro" id="IPR021770">
    <property type="entry name" value="DUF3335"/>
</dbReference>
<dbReference type="InterPro" id="IPR000182">
    <property type="entry name" value="GNAT_dom"/>
</dbReference>
<dbReference type="Gene3D" id="3.90.70.10">
    <property type="entry name" value="Cysteine proteinases"/>
    <property type="match status" value="1"/>
</dbReference>
<name>A0A2K9LQC8_9GAMM</name>
<dbReference type="GO" id="GO:0008080">
    <property type="term" value="F:N-acetyltransferase activity"/>
    <property type="evidence" value="ECO:0007669"/>
    <property type="project" value="InterPro"/>
</dbReference>
<feature type="domain" description="N-acetyltransferase" evidence="1">
    <location>
        <begin position="6"/>
        <end position="152"/>
    </location>
</feature>
<evidence type="ECO:0000313" key="2">
    <source>
        <dbReference type="EMBL" id="AUM13685.1"/>
    </source>
</evidence>
<dbReference type="Proteomes" id="UP000235116">
    <property type="component" value="Chromosome"/>
</dbReference>
<dbReference type="AlphaFoldDB" id="A0A2K9LQC8"/>
<gene>
    <name evidence="2" type="primary">rimI</name>
    <name evidence="2" type="ORF">Kalk_15195</name>
</gene>
<dbReference type="EMBL" id="CP022684">
    <property type="protein sequence ID" value="AUM13685.1"/>
    <property type="molecule type" value="Genomic_DNA"/>
</dbReference>
<dbReference type="Pfam" id="PF00583">
    <property type="entry name" value="Acetyltransf_1"/>
    <property type="match status" value="1"/>
</dbReference>